<name>A9V4M6_MONBE</name>
<dbReference type="Pfam" id="PF19314">
    <property type="entry name" value="DUF5917"/>
    <property type="match status" value="1"/>
</dbReference>
<dbReference type="FunCoup" id="A9V4M6">
    <property type="interactions" value="651"/>
</dbReference>
<accession>A9V4M6</accession>
<evidence type="ECO:0000256" key="2">
    <source>
        <dbReference type="SAM" id="MobiDB-lite"/>
    </source>
</evidence>
<dbReference type="InterPro" id="IPR045669">
    <property type="entry name" value="FHIP_C"/>
</dbReference>
<dbReference type="RefSeq" id="XP_001747658.1">
    <property type="nucleotide sequence ID" value="XM_001747606.1"/>
</dbReference>
<feature type="region of interest" description="Disordered" evidence="2">
    <location>
        <begin position="406"/>
        <end position="428"/>
    </location>
</feature>
<evidence type="ECO:0000313" key="4">
    <source>
        <dbReference type="EMBL" id="EDQ87398.1"/>
    </source>
</evidence>
<dbReference type="STRING" id="81824.A9V4M6"/>
<dbReference type="KEGG" id="mbr:MONBRDRAFT_33303"/>
<feature type="domain" description="FHF complex subunit HOOK-interacting protein C-terminal" evidence="3">
    <location>
        <begin position="527"/>
        <end position="610"/>
    </location>
</feature>
<organism evidence="4 5">
    <name type="scientific">Monosiga brevicollis</name>
    <name type="common">Choanoflagellate</name>
    <dbReference type="NCBI Taxonomy" id="81824"/>
    <lineage>
        <taxon>Eukaryota</taxon>
        <taxon>Choanoflagellata</taxon>
        <taxon>Craspedida</taxon>
        <taxon>Salpingoecidae</taxon>
        <taxon>Monosiga</taxon>
    </lineage>
</organism>
<reference evidence="4 5" key="1">
    <citation type="journal article" date="2008" name="Nature">
        <title>The genome of the choanoflagellate Monosiga brevicollis and the origin of metazoans.</title>
        <authorList>
            <consortium name="JGI Sequencing"/>
            <person name="King N."/>
            <person name="Westbrook M.J."/>
            <person name="Young S.L."/>
            <person name="Kuo A."/>
            <person name="Abedin M."/>
            <person name="Chapman J."/>
            <person name="Fairclough S."/>
            <person name="Hellsten U."/>
            <person name="Isogai Y."/>
            <person name="Letunic I."/>
            <person name="Marr M."/>
            <person name="Pincus D."/>
            <person name="Putnam N."/>
            <person name="Rokas A."/>
            <person name="Wright K.J."/>
            <person name="Zuzow R."/>
            <person name="Dirks W."/>
            <person name="Good M."/>
            <person name="Goodstein D."/>
            <person name="Lemons D."/>
            <person name="Li W."/>
            <person name="Lyons J.B."/>
            <person name="Morris A."/>
            <person name="Nichols S."/>
            <person name="Richter D.J."/>
            <person name="Salamov A."/>
            <person name="Bork P."/>
            <person name="Lim W.A."/>
            <person name="Manning G."/>
            <person name="Miller W.T."/>
            <person name="McGinnis W."/>
            <person name="Shapiro H."/>
            <person name="Tjian R."/>
            <person name="Grigoriev I.V."/>
            <person name="Rokhsar D."/>
        </authorList>
    </citation>
    <scope>NUCLEOTIDE SEQUENCE [LARGE SCALE GENOMIC DNA]</scope>
    <source>
        <strain evidence="5">MX1 / ATCC 50154</strain>
    </source>
</reference>
<feature type="compositionally biased region" description="Low complexity" evidence="2">
    <location>
        <begin position="406"/>
        <end position="424"/>
    </location>
</feature>
<dbReference type="InterPro" id="IPR019384">
    <property type="entry name" value="FHIP"/>
</dbReference>
<dbReference type="PANTHER" id="PTHR21705:SF12">
    <property type="entry name" value="FHF COMPLEX SUBUNIT HOOK-INTERACTING PROTEIN C-TERMINAL DOMAIN-CONTAINING PROTEIN"/>
    <property type="match status" value="1"/>
</dbReference>
<proteinExistence type="inferred from homology"/>
<dbReference type="Proteomes" id="UP000001357">
    <property type="component" value="Unassembled WGS sequence"/>
</dbReference>
<dbReference type="AlphaFoldDB" id="A9V4M6"/>
<evidence type="ECO:0000259" key="3">
    <source>
        <dbReference type="Pfam" id="PF19314"/>
    </source>
</evidence>
<sequence length="640" mass="70708">MRGRKMFGSFVKAFKAGIEELKTSTQRTPLDDLRQTWKDIAEYVVYCEQHDDATPVDATNLPGCFSTIIGILQREEDALPADGATGPCMEYFLNHRVFDQMVKMCLFDTTTRLAREALQVCLARGSEPVLDAILASSACNQLGAHSFVAMGPNLQADHLVELYVELPINPADASPSLSLELANLSSGKLPHWREHLRACNRDPPRHQDAKALHHFLNWLNYLDTLCNLDAKFAQALSAAVLKRALLAVVAKKLLQASEDVAWVATKYIHACITQLRSSILLRAFVVFLVSADTTQPLAQDVTVAQVEAEGIMLPVSTTDQGGSKGIDGGDDVFVELEDSKVMAAYTFECSADELQLTEQLRSRLIARCDDMSDDLSLATLNLVASLLRSGHELVYQQLLAKDLLPSAEPPTATDSTSASSPSSDEAAERNRAARVWVDRLMNILPTHLKTDDGSESYAAYLQHTQTTSPQPANAFAFVAQARLVCLIQGATRDELESWLLNPDNAQLDVTLDPISVKGQHYTCRPASLLDMLHLRLKRVLQQDYRTSLAITDIYSQILQTPHRALRTFLLSDDPKSLWTVLQQLSQDVMLRSGKDKTIENRLSATRRDLESVGAGTHLLFSKSFFDLTLIVSNAERSSAK</sequence>
<gene>
    <name evidence="4" type="ORF">MONBRDRAFT_33303</name>
</gene>
<dbReference type="PANTHER" id="PTHR21705">
    <property type="entry name" value="RAI16 PROTEIN-RELATED"/>
    <property type="match status" value="1"/>
</dbReference>
<dbReference type="InParanoid" id="A9V4M6"/>
<dbReference type="OMA" id="CDHLIME"/>
<dbReference type="EMBL" id="CH991559">
    <property type="protein sequence ID" value="EDQ87398.1"/>
    <property type="molecule type" value="Genomic_DNA"/>
</dbReference>
<dbReference type="Pfam" id="PF10257">
    <property type="entry name" value="RAI16-like"/>
    <property type="match status" value="1"/>
</dbReference>
<dbReference type="GeneID" id="5892960"/>
<dbReference type="eggNOG" id="KOG3695">
    <property type="taxonomic scope" value="Eukaryota"/>
</dbReference>
<evidence type="ECO:0000313" key="5">
    <source>
        <dbReference type="Proteomes" id="UP000001357"/>
    </source>
</evidence>
<keyword evidence="5" id="KW-1185">Reference proteome</keyword>
<evidence type="ECO:0000256" key="1">
    <source>
        <dbReference type="ARBA" id="ARBA00024336"/>
    </source>
</evidence>
<protein>
    <recommendedName>
        <fullName evidence="3">FHF complex subunit HOOK-interacting protein C-terminal domain-containing protein</fullName>
    </recommendedName>
</protein>
<comment type="similarity">
    <text evidence="1">Belongs to the FHIP family.</text>
</comment>